<evidence type="ECO:0000313" key="5">
    <source>
        <dbReference type="Proteomes" id="UP001158576"/>
    </source>
</evidence>
<gene>
    <name evidence="4" type="ORF">OKIOD_LOCUS4369</name>
</gene>
<feature type="region of interest" description="Disordered" evidence="3">
    <location>
        <begin position="179"/>
        <end position="206"/>
    </location>
</feature>
<keyword evidence="2" id="KW-0804">Transcription</keyword>
<evidence type="ECO:0000256" key="3">
    <source>
        <dbReference type="SAM" id="MobiDB-lite"/>
    </source>
</evidence>
<sequence>MSAPGCSLPAFTCSYHGPKHIADERLVTGDLICKICGLVVGERCPPLNPEKSMRVTAIKPNENLPKTFTRNNEETGDECIISNEAQLSNREKNRLQTVLRECEDLIEEAGARLIYSGLTNTKLRAYELIKKLYLKEKQGTTWYFHRQNRAEPVAIAACLYLASKQENCDLSLEEICQATGTSPPNHPENDSQIRYLPQNSKNRRTH</sequence>
<name>A0ABN7S568_OIKDI</name>
<dbReference type="Gene3D" id="2.20.25.10">
    <property type="match status" value="1"/>
</dbReference>
<dbReference type="InterPro" id="IPR036915">
    <property type="entry name" value="Cyclin-like_sf"/>
</dbReference>
<dbReference type="SUPFAM" id="SSF47954">
    <property type="entry name" value="Cyclin-like"/>
    <property type="match status" value="2"/>
</dbReference>
<accession>A0ABN7S568</accession>
<proteinExistence type="predicted"/>
<protein>
    <submittedName>
        <fullName evidence="4">Oidioi.mRNA.OKI2018_I69.PAR.g12811.t1.cds</fullName>
    </submittedName>
</protein>
<dbReference type="Proteomes" id="UP001158576">
    <property type="component" value="Chromosome PAR"/>
</dbReference>
<dbReference type="PRINTS" id="PR00685">
    <property type="entry name" value="TIFACTORIIB"/>
</dbReference>
<evidence type="ECO:0000256" key="1">
    <source>
        <dbReference type="ARBA" id="ARBA00023015"/>
    </source>
</evidence>
<dbReference type="Gene3D" id="1.10.472.10">
    <property type="entry name" value="Cyclin-like"/>
    <property type="match status" value="1"/>
</dbReference>
<evidence type="ECO:0000256" key="2">
    <source>
        <dbReference type="ARBA" id="ARBA00023163"/>
    </source>
</evidence>
<organism evidence="4 5">
    <name type="scientific">Oikopleura dioica</name>
    <name type="common">Tunicate</name>
    <dbReference type="NCBI Taxonomy" id="34765"/>
    <lineage>
        <taxon>Eukaryota</taxon>
        <taxon>Metazoa</taxon>
        <taxon>Chordata</taxon>
        <taxon>Tunicata</taxon>
        <taxon>Appendicularia</taxon>
        <taxon>Copelata</taxon>
        <taxon>Oikopleuridae</taxon>
        <taxon>Oikopleura</taxon>
    </lineage>
</organism>
<dbReference type="CDD" id="cd00043">
    <property type="entry name" value="CYCLIN_SF"/>
    <property type="match status" value="1"/>
</dbReference>
<evidence type="ECO:0000313" key="4">
    <source>
        <dbReference type="EMBL" id="CAG5091023.1"/>
    </source>
</evidence>
<dbReference type="EMBL" id="OU015568">
    <property type="protein sequence ID" value="CAG5091023.1"/>
    <property type="molecule type" value="Genomic_DNA"/>
</dbReference>
<dbReference type="InterPro" id="IPR000812">
    <property type="entry name" value="TFIIB"/>
</dbReference>
<keyword evidence="5" id="KW-1185">Reference proteome</keyword>
<reference evidence="4 5" key="1">
    <citation type="submission" date="2021-04" db="EMBL/GenBank/DDBJ databases">
        <authorList>
            <person name="Bliznina A."/>
        </authorList>
    </citation>
    <scope>NUCLEOTIDE SEQUENCE [LARGE SCALE GENOMIC DNA]</scope>
</reference>
<keyword evidence="1" id="KW-0805">Transcription regulation</keyword>